<proteinExistence type="inferred from homology"/>
<feature type="binding site" evidence="5 6">
    <location>
        <position position="167"/>
    </location>
    <ligand>
        <name>FAD</name>
        <dbReference type="ChEBI" id="CHEBI:57692"/>
    </ligand>
</feature>
<dbReference type="GO" id="GO:0022904">
    <property type="term" value="P:respiratory electron transport chain"/>
    <property type="evidence" value="ECO:0007669"/>
    <property type="project" value="InterPro"/>
</dbReference>
<dbReference type="InterPro" id="IPR006094">
    <property type="entry name" value="Oxid_FAD_bind_N"/>
</dbReference>
<comment type="function">
    <text evidence="5">Catalyzes the oxidation of D-lactate to pyruvate.</text>
</comment>
<dbReference type="GO" id="GO:0071949">
    <property type="term" value="F:FAD binding"/>
    <property type="evidence" value="ECO:0007669"/>
    <property type="project" value="InterPro"/>
</dbReference>
<dbReference type="GO" id="GO:0004458">
    <property type="term" value="F:D-lactate dehydrogenase (cytochrome) activity"/>
    <property type="evidence" value="ECO:0007669"/>
    <property type="project" value="UniProtKB-UniRule"/>
</dbReference>
<keyword evidence="5" id="KW-0472">Membrane</keyword>
<reference evidence="8" key="1">
    <citation type="journal article" date="2011" name="Environ. Microbiol.">
        <title>Time-series analyses of Monterey Bay coastal microbial picoplankton using a 'genome proxy' microarray.</title>
        <authorList>
            <person name="Rich V.I."/>
            <person name="Pham V.D."/>
            <person name="Eppley J."/>
            <person name="Shi Y."/>
            <person name="DeLong E.F."/>
        </authorList>
    </citation>
    <scope>NUCLEOTIDE SEQUENCE</scope>
</reference>
<evidence type="ECO:0000313" key="8">
    <source>
        <dbReference type="EMBL" id="ADI16967.1"/>
    </source>
</evidence>
<feature type="binding site" evidence="5 6">
    <location>
        <begin position="108"/>
        <end position="109"/>
    </location>
    <ligand>
        <name>FAD</name>
        <dbReference type="ChEBI" id="CHEBI:57692"/>
    </ligand>
</feature>
<dbReference type="GO" id="GO:0006089">
    <property type="term" value="P:lactate metabolic process"/>
    <property type="evidence" value="ECO:0007669"/>
    <property type="project" value="UniProtKB-UniRule"/>
</dbReference>
<feature type="binding site" evidence="6">
    <location>
        <position position="281"/>
    </location>
    <ligand>
        <name>FAD</name>
        <dbReference type="ChEBI" id="CHEBI:57692"/>
    </ligand>
</feature>
<dbReference type="InterPro" id="IPR016173">
    <property type="entry name" value="D-lactate_DH_C-sub2"/>
</dbReference>
<evidence type="ECO:0000256" key="4">
    <source>
        <dbReference type="ARBA" id="ARBA00023002"/>
    </source>
</evidence>
<dbReference type="GO" id="GO:0055085">
    <property type="term" value="P:transmembrane transport"/>
    <property type="evidence" value="ECO:0007669"/>
    <property type="project" value="InterPro"/>
</dbReference>
<dbReference type="Pfam" id="PF01565">
    <property type="entry name" value="FAD_binding_4"/>
    <property type="match status" value="1"/>
</dbReference>
<dbReference type="HAMAP" id="MF_02092">
    <property type="entry name" value="DLDH_Dld"/>
    <property type="match status" value="1"/>
</dbReference>
<dbReference type="InterPro" id="IPR016169">
    <property type="entry name" value="FAD-bd_PCMH_sub2"/>
</dbReference>
<dbReference type="EC" id="1.1.5.12" evidence="5"/>
<keyword evidence="2 5" id="KW-0285">Flavoprotein</keyword>
<comment type="cofactor">
    <cofactor evidence="1 5 6">
        <name>FAD</name>
        <dbReference type="ChEBI" id="CHEBI:57692"/>
    </cofactor>
</comment>
<keyword evidence="5" id="KW-1003">Cell membrane</keyword>
<dbReference type="InterPro" id="IPR012256">
    <property type="entry name" value="D_lactate_DH"/>
</dbReference>
<evidence type="ECO:0000256" key="2">
    <source>
        <dbReference type="ARBA" id="ARBA00022630"/>
    </source>
</evidence>
<organism evidence="8">
    <name type="scientific">uncultured Sphingobacteriales bacterium HF0010_19H17</name>
    <dbReference type="NCBI Taxonomy" id="710990"/>
    <lineage>
        <taxon>Bacteria</taxon>
        <taxon>Pseudomonadati</taxon>
        <taxon>Bacteroidota</taxon>
        <taxon>Sphingobacteriia</taxon>
        <taxon>Sphingobacteriales</taxon>
        <taxon>environmental samples</taxon>
    </lineage>
</organism>
<dbReference type="Gene3D" id="3.30.1370.20">
    <property type="entry name" value="D-lactate dehydrogenase, cap domain, subdomain 2"/>
    <property type="match status" value="1"/>
</dbReference>
<comment type="catalytic activity">
    <reaction evidence="5">
        <text>(R)-lactate + a quinone = a quinol + pyruvate</text>
        <dbReference type="Rhea" id="RHEA:51468"/>
        <dbReference type="ChEBI" id="CHEBI:15361"/>
        <dbReference type="ChEBI" id="CHEBI:16004"/>
        <dbReference type="ChEBI" id="CHEBI:24646"/>
        <dbReference type="ChEBI" id="CHEBI:132124"/>
        <dbReference type="EC" id="1.1.5.12"/>
    </reaction>
</comment>
<evidence type="ECO:0000256" key="1">
    <source>
        <dbReference type="ARBA" id="ARBA00001974"/>
    </source>
</evidence>
<feature type="binding site" evidence="5 6">
    <location>
        <position position="184"/>
    </location>
    <ligand>
        <name>FAD</name>
        <dbReference type="ChEBI" id="CHEBI:57692"/>
    </ligand>
</feature>
<evidence type="ECO:0000256" key="3">
    <source>
        <dbReference type="ARBA" id="ARBA00022827"/>
    </source>
</evidence>
<dbReference type="GO" id="GO:0048038">
    <property type="term" value="F:quinone binding"/>
    <property type="evidence" value="ECO:0007669"/>
    <property type="project" value="UniProtKB-KW"/>
</dbReference>
<dbReference type="InterPro" id="IPR016172">
    <property type="entry name" value="D-lactate_DH_C-sub1"/>
</dbReference>
<evidence type="ECO:0000256" key="5">
    <source>
        <dbReference type="HAMAP-Rule" id="MF_02092"/>
    </source>
</evidence>
<comment type="subcellular location">
    <subcellularLocation>
        <location evidence="5">Cell membrane</location>
        <topology evidence="5">Peripheral membrane protein</topology>
        <orientation evidence="5">Cytoplasmic side</orientation>
    </subcellularLocation>
</comment>
<accession>E0XRC6</accession>
<dbReference type="NCBIfam" id="NF008387">
    <property type="entry name" value="PRK11183.1"/>
    <property type="match status" value="1"/>
</dbReference>
<dbReference type="InterPro" id="IPR016166">
    <property type="entry name" value="FAD-bd_PCMH"/>
</dbReference>
<feature type="binding site" evidence="5 6">
    <location>
        <position position="174"/>
    </location>
    <ligand>
        <name>FAD</name>
        <dbReference type="ChEBI" id="CHEBI:57692"/>
    </ligand>
</feature>
<dbReference type="GO" id="GO:0102029">
    <property type="term" value="F:D-lactate dehydrogenase (quinone) activity"/>
    <property type="evidence" value="ECO:0007669"/>
    <property type="project" value="UniProtKB-EC"/>
</dbReference>
<dbReference type="InterPro" id="IPR015409">
    <property type="entry name" value="Lactate_DH_C"/>
</dbReference>
<dbReference type="EMBL" id="GU474851">
    <property type="protein sequence ID" value="ADI16967.1"/>
    <property type="molecule type" value="Genomic_DNA"/>
</dbReference>
<keyword evidence="5" id="KW-0874">Quinone</keyword>
<dbReference type="Gene3D" id="3.30.70.610">
    <property type="entry name" value="D-lactate dehydrogenase, cap domain, subdomain 1"/>
    <property type="match status" value="2"/>
</dbReference>
<dbReference type="PANTHER" id="PTHR43716:SF1">
    <property type="entry name" value="D-2-HYDROXYGLUTARATE DEHYDROGENASE, MITOCHONDRIAL"/>
    <property type="match status" value="1"/>
</dbReference>
<feature type="binding site" evidence="5 6">
    <location>
        <begin position="100"/>
        <end position="104"/>
    </location>
    <ligand>
        <name>FAD</name>
        <dbReference type="ChEBI" id="CHEBI:57692"/>
    </ligand>
</feature>
<evidence type="ECO:0000259" key="7">
    <source>
        <dbReference type="PROSITE" id="PS51387"/>
    </source>
</evidence>
<dbReference type="SUPFAM" id="SSF56176">
    <property type="entry name" value="FAD-binding/transporter-associated domain-like"/>
    <property type="match status" value="1"/>
</dbReference>
<keyword evidence="4 5" id="KW-0560">Oxidoreductase</keyword>
<keyword evidence="3 5" id="KW-0274">FAD</keyword>
<dbReference type="AlphaFoldDB" id="E0XRC6"/>
<dbReference type="InterPro" id="IPR036318">
    <property type="entry name" value="FAD-bd_PCMH-like_sf"/>
</dbReference>
<dbReference type="PANTHER" id="PTHR43716">
    <property type="entry name" value="D-2-HYDROXYGLUTARATE DEHYDROGENASE, MITOCHONDRIAL"/>
    <property type="match status" value="1"/>
</dbReference>
<feature type="domain" description="FAD-binding PCMH-type" evidence="7">
    <location>
        <begin position="66"/>
        <end position="265"/>
    </location>
</feature>
<dbReference type="InterPro" id="IPR051264">
    <property type="entry name" value="FAD-oxidored/transferase_4"/>
</dbReference>
<dbReference type="Pfam" id="PF09330">
    <property type="entry name" value="Lact-deh-memb"/>
    <property type="match status" value="1"/>
</dbReference>
<comment type="similarity">
    <text evidence="5">Belongs to the quinone-dependent D-lactate dehydrogenase family.</text>
</comment>
<dbReference type="InterPro" id="IPR016164">
    <property type="entry name" value="FAD-linked_Oxase-like_C"/>
</dbReference>
<dbReference type="InterPro" id="IPR016167">
    <property type="entry name" value="FAD-bd_PCMH_sub1"/>
</dbReference>
<dbReference type="Gene3D" id="3.30.465.10">
    <property type="match status" value="1"/>
</dbReference>
<gene>
    <name evidence="5" type="primary">dld</name>
</gene>
<dbReference type="PIRSF" id="PIRSF000101">
    <property type="entry name" value="D-lactate_dh"/>
    <property type="match status" value="1"/>
</dbReference>
<dbReference type="SUPFAM" id="SSF55103">
    <property type="entry name" value="FAD-linked oxidases, C-terminal domain"/>
    <property type="match status" value="1"/>
</dbReference>
<feature type="binding site" evidence="5 6">
    <location>
        <position position="286"/>
    </location>
    <ligand>
        <name>FAD</name>
        <dbReference type="ChEBI" id="CHEBI:57692"/>
    </ligand>
</feature>
<name>E0XRC6_9SPHI</name>
<evidence type="ECO:0000256" key="6">
    <source>
        <dbReference type="PIRSR" id="PIRSR000101-1"/>
    </source>
</evidence>
<dbReference type="GO" id="GO:0031234">
    <property type="term" value="C:extrinsic component of cytoplasmic side of plasma membrane"/>
    <property type="evidence" value="ECO:0007669"/>
    <property type="project" value="UniProtKB-UniRule"/>
</dbReference>
<protein>
    <recommendedName>
        <fullName evidence="5">Quinone-dependent D-lactate dehydrogenase</fullName>
        <ecNumber evidence="5">1.1.5.12</ecNumber>
    </recommendedName>
    <alternativeName>
        <fullName evidence="5">D-lactate dehydrogenase</fullName>
        <shortName evidence="5">D-LDH</shortName>
    </alternativeName>
</protein>
<dbReference type="PROSITE" id="PS51387">
    <property type="entry name" value="FAD_PCMH"/>
    <property type="match status" value="1"/>
</dbReference>
<dbReference type="Gene3D" id="3.30.43.10">
    <property type="entry name" value="Uridine Diphospho-n-acetylenolpyruvylglucosamine Reductase, domain 2"/>
    <property type="match status" value="1"/>
</dbReference>
<sequence length="592" mass="67442">MIILSEINRLHLNLNKINFGNNSSHIIYKMTRNSNVIESFKGLVGNKNVITNKWGKEAFTTGWRYGKGEALAVVKPGTLLEMWQVLKVCVKNDVSVIMQAANTGLTGGSTPFGNDYDRPVVIINTLRITSIHLIKNADQIIALPGSSLYDLENILKPLNKEPHSVIGSTSIGASIVGGVCNNSGGSLVHRGPAYTQYALYGRVNSEGKLKLINELGINLGSSPEEILNNLENQNYSNSDFEASDKLGSDDKYAEIVRGVEKDTPSRFNADKRLLYGASGSAGKVAVFAVRLDTYPAPKKNKVFYIGSNNADVFWKIRRDILENFKALPRLGDYLHRDCYDAAKKYSKDTFLVIEKLGTNFLPTLFEFKRTVDIVAEKFRFLPEKFSDKLMQFLSYLWPNHLPKRMEAFRNQYEHHWIIEMTDEGIQEAETYFNDFFKHNEGDFFICSSKEGKKAMLHRYVSASAIGRYQALNNKKIGKMISLDIAFPRNEKKWLETLPKDIDDEIEFKFYYGHLFCHVFHHNYILKKGVDSKKLKEELLAIYDRRNAEYPAEHNTGHEYVAKPVLTEFYKKLDPTNFFNPGVGRTSKLKNWK</sequence>